<proteinExistence type="predicted"/>
<sequence>MYENNYIHVKKLFPEIEKSRVYYFYLPEGENNSRVDITISKKSKFTSSIKIKQSSFLNK</sequence>
<reference evidence="1" key="1">
    <citation type="submission" date="2018-05" db="EMBL/GenBank/DDBJ databases">
        <authorList>
            <person name="Lanie J.A."/>
            <person name="Ng W.-L."/>
            <person name="Kazmierczak K.M."/>
            <person name="Andrzejewski T.M."/>
            <person name="Davidsen T.M."/>
            <person name="Wayne K.J."/>
            <person name="Tettelin H."/>
            <person name="Glass J.I."/>
            <person name="Rusch D."/>
            <person name="Podicherti R."/>
            <person name="Tsui H.-C.T."/>
            <person name="Winkler M.E."/>
        </authorList>
    </citation>
    <scope>NUCLEOTIDE SEQUENCE</scope>
</reference>
<dbReference type="EMBL" id="UINC01117576">
    <property type="protein sequence ID" value="SVC90089.1"/>
    <property type="molecule type" value="Genomic_DNA"/>
</dbReference>
<gene>
    <name evidence="1" type="ORF">METZ01_LOCUS342943</name>
</gene>
<feature type="non-terminal residue" evidence="1">
    <location>
        <position position="59"/>
    </location>
</feature>
<accession>A0A382QX53</accession>
<evidence type="ECO:0000313" key="1">
    <source>
        <dbReference type="EMBL" id="SVC90089.1"/>
    </source>
</evidence>
<organism evidence="1">
    <name type="scientific">marine metagenome</name>
    <dbReference type="NCBI Taxonomy" id="408172"/>
    <lineage>
        <taxon>unclassified sequences</taxon>
        <taxon>metagenomes</taxon>
        <taxon>ecological metagenomes</taxon>
    </lineage>
</organism>
<name>A0A382QX53_9ZZZZ</name>
<dbReference type="AlphaFoldDB" id="A0A382QX53"/>
<protein>
    <submittedName>
        <fullName evidence="1">Uncharacterized protein</fullName>
    </submittedName>
</protein>